<evidence type="ECO:0000313" key="7">
    <source>
        <dbReference type="EMBL" id="ORX99165.1"/>
    </source>
</evidence>
<dbReference type="AlphaFoldDB" id="A0A1Y1YME1"/>
<reference evidence="7 8" key="1">
    <citation type="submission" date="2016-07" db="EMBL/GenBank/DDBJ databases">
        <title>Pervasive Adenine N6-methylation of Active Genes in Fungi.</title>
        <authorList>
            <consortium name="DOE Joint Genome Institute"/>
            <person name="Mondo S.J."/>
            <person name="Dannebaum R.O."/>
            <person name="Kuo R.C."/>
            <person name="Labutti K."/>
            <person name="Haridas S."/>
            <person name="Kuo A."/>
            <person name="Salamov A."/>
            <person name="Ahrendt S.R."/>
            <person name="Lipzen A."/>
            <person name="Sullivan W."/>
            <person name="Andreopoulos W.B."/>
            <person name="Clum A."/>
            <person name="Lindquist E."/>
            <person name="Daum C."/>
            <person name="Ramamoorthy G.K."/>
            <person name="Gryganskyi A."/>
            <person name="Culley D."/>
            <person name="Magnuson J.K."/>
            <person name="James T.Y."/>
            <person name="O'Malley M.A."/>
            <person name="Stajich J.E."/>
            <person name="Spatafora J.W."/>
            <person name="Visel A."/>
            <person name="Grigoriev I.V."/>
        </authorList>
    </citation>
    <scope>NUCLEOTIDE SEQUENCE [LARGE SCALE GENOMIC DNA]</scope>
    <source>
        <strain evidence="7 8">CBS 931.73</strain>
    </source>
</reference>
<keyword evidence="8" id="KW-1185">Reference proteome</keyword>
<sequence length="164" mass="18492">MFDYNYIREPYIEVGEEEEVVVEPTRNYPVQTEASPTTARALVESSNLMQSTSHLSPQASTDTHTTEPLTEGESSENSENNMGIKCSICLDNPQKLTTTFCGHLFCDECIHRCIKTPKKACPVCRKPLTQKKMRVLQLRVLPKHGKDSSDEQETRKKARLSASD</sequence>
<protein>
    <recommendedName>
        <fullName evidence="6">RING-type domain-containing protein</fullName>
    </recommendedName>
</protein>
<evidence type="ECO:0000256" key="2">
    <source>
        <dbReference type="ARBA" id="ARBA00022771"/>
    </source>
</evidence>
<dbReference type="InterPro" id="IPR013083">
    <property type="entry name" value="Znf_RING/FYVE/PHD"/>
</dbReference>
<proteinExistence type="predicted"/>
<feature type="compositionally biased region" description="Polar residues" evidence="5">
    <location>
        <begin position="48"/>
        <end position="68"/>
    </location>
</feature>
<keyword evidence="1" id="KW-0479">Metal-binding</keyword>
<dbReference type="Pfam" id="PF13920">
    <property type="entry name" value="zf-C3HC4_3"/>
    <property type="match status" value="1"/>
</dbReference>
<dbReference type="EMBL" id="MCFE01000101">
    <property type="protein sequence ID" value="ORX99165.1"/>
    <property type="molecule type" value="Genomic_DNA"/>
</dbReference>
<feature type="region of interest" description="Disordered" evidence="5">
    <location>
        <begin position="142"/>
        <end position="164"/>
    </location>
</feature>
<dbReference type="OrthoDB" id="6105938at2759"/>
<dbReference type="InterPro" id="IPR001841">
    <property type="entry name" value="Znf_RING"/>
</dbReference>
<dbReference type="PANTHER" id="PTHR23041">
    <property type="entry name" value="RING FINGER DOMAIN-CONTAINING"/>
    <property type="match status" value="1"/>
</dbReference>
<accession>A0A1Y1YME1</accession>
<evidence type="ECO:0000259" key="6">
    <source>
        <dbReference type="PROSITE" id="PS50089"/>
    </source>
</evidence>
<dbReference type="Gene3D" id="3.30.40.10">
    <property type="entry name" value="Zinc/RING finger domain, C3HC4 (zinc finger)"/>
    <property type="match status" value="1"/>
</dbReference>
<dbReference type="SMART" id="SM00184">
    <property type="entry name" value="RING"/>
    <property type="match status" value="1"/>
</dbReference>
<dbReference type="InterPro" id="IPR017907">
    <property type="entry name" value="Znf_RING_CS"/>
</dbReference>
<evidence type="ECO:0000256" key="1">
    <source>
        <dbReference type="ARBA" id="ARBA00022723"/>
    </source>
</evidence>
<feature type="region of interest" description="Disordered" evidence="5">
    <location>
        <begin position="48"/>
        <end position="80"/>
    </location>
</feature>
<dbReference type="Proteomes" id="UP000193498">
    <property type="component" value="Unassembled WGS sequence"/>
</dbReference>
<evidence type="ECO:0000256" key="3">
    <source>
        <dbReference type="ARBA" id="ARBA00022833"/>
    </source>
</evidence>
<evidence type="ECO:0000256" key="4">
    <source>
        <dbReference type="PROSITE-ProRule" id="PRU00175"/>
    </source>
</evidence>
<dbReference type="GO" id="GO:0008270">
    <property type="term" value="F:zinc ion binding"/>
    <property type="evidence" value="ECO:0007669"/>
    <property type="project" value="UniProtKB-KW"/>
</dbReference>
<dbReference type="PANTHER" id="PTHR23041:SF78">
    <property type="entry name" value="E3 UBIQUITIN-PROTEIN LIGASE RNF4"/>
    <property type="match status" value="1"/>
</dbReference>
<organism evidence="7 8">
    <name type="scientific">Basidiobolus meristosporus CBS 931.73</name>
    <dbReference type="NCBI Taxonomy" id="1314790"/>
    <lineage>
        <taxon>Eukaryota</taxon>
        <taxon>Fungi</taxon>
        <taxon>Fungi incertae sedis</taxon>
        <taxon>Zoopagomycota</taxon>
        <taxon>Entomophthoromycotina</taxon>
        <taxon>Basidiobolomycetes</taxon>
        <taxon>Basidiobolales</taxon>
        <taxon>Basidiobolaceae</taxon>
        <taxon>Basidiobolus</taxon>
    </lineage>
</organism>
<dbReference type="PROSITE" id="PS50089">
    <property type="entry name" value="ZF_RING_2"/>
    <property type="match status" value="1"/>
</dbReference>
<dbReference type="InterPro" id="IPR047134">
    <property type="entry name" value="RNF4"/>
</dbReference>
<dbReference type="InParanoid" id="A0A1Y1YME1"/>
<comment type="caution">
    <text evidence="7">The sequence shown here is derived from an EMBL/GenBank/DDBJ whole genome shotgun (WGS) entry which is preliminary data.</text>
</comment>
<evidence type="ECO:0000256" key="5">
    <source>
        <dbReference type="SAM" id="MobiDB-lite"/>
    </source>
</evidence>
<keyword evidence="2 4" id="KW-0863">Zinc-finger</keyword>
<keyword evidence="3" id="KW-0862">Zinc</keyword>
<feature type="domain" description="RING-type" evidence="6">
    <location>
        <begin position="86"/>
        <end position="125"/>
    </location>
</feature>
<name>A0A1Y1YME1_9FUNG</name>
<feature type="compositionally biased region" description="Basic and acidic residues" evidence="5">
    <location>
        <begin position="144"/>
        <end position="155"/>
    </location>
</feature>
<dbReference type="SUPFAM" id="SSF57850">
    <property type="entry name" value="RING/U-box"/>
    <property type="match status" value="1"/>
</dbReference>
<dbReference type="PROSITE" id="PS00518">
    <property type="entry name" value="ZF_RING_1"/>
    <property type="match status" value="1"/>
</dbReference>
<gene>
    <name evidence="7" type="ORF">K493DRAFT_1667</name>
</gene>
<dbReference type="STRING" id="1314790.A0A1Y1YME1"/>
<evidence type="ECO:0000313" key="8">
    <source>
        <dbReference type="Proteomes" id="UP000193498"/>
    </source>
</evidence>